<dbReference type="InterPro" id="IPR020843">
    <property type="entry name" value="ER"/>
</dbReference>
<dbReference type="Proteomes" id="UP000030752">
    <property type="component" value="Unassembled WGS sequence"/>
</dbReference>
<evidence type="ECO:0000313" key="8">
    <source>
        <dbReference type="EMBL" id="ETN45081.1"/>
    </source>
</evidence>
<feature type="domain" description="Enoyl reductase (ER)" evidence="7">
    <location>
        <begin position="18"/>
        <end position="340"/>
    </location>
</feature>
<evidence type="ECO:0000256" key="1">
    <source>
        <dbReference type="ARBA" id="ARBA00001947"/>
    </source>
</evidence>
<evidence type="ECO:0000256" key="4">
    <source>
        <dbReference type="ARBA" id="ARBA00022833"/>
    </source>
</evidence>
<comment type="similarity">
    <text evidence="2">Belongs to the zinc-containing alcohol dehydrogenase family.</text>
</comment>
<dbReference type="InParanoid" id="W2S8N0"/>
<dbReference type="SUPFAM" id="SSF51735">
    <property type="entry name" value="NAD(P)-binding Rossmann-fold domains"/>
    <property type="match status" value="1"/>
</dbReference>
<keyword evidence="9" id="KW-1185">Reference proteome</keyword>
<evidence type="ECO:0000259" key="7">
    <source>
        <dbReference type="SMART" id="SM00829"/>
    </source>
</evidence>
<dbReference type="Gene3D" id="3.40.50.720">
    <property type="entry name" value="NAD(P)-binding Rossmann-like Domain"/>
    <property type="match status" value="1"/>
</dbReference>
<dbReference type="GO" id="GO:0005737">
    <property type="term" value="C:cytoplasm"/>
    <property type="evidence" value="ECO:0007669"/>
    <property type="project" value="TreeGrafter"/>
</dbReference>
<evidence type="ECO:0000256" key="6">
    <source>
        <dbReference type="ARBA" id="ARBA00023027"/>
    </source>
</evidence>
<keyword evidence="5" id="KW-0560">Oxidoreductase</keyword>
<dbReference type="PANTHER" id="PTHR42940">
    <property type="entry name" value="ALCOHOL DEHYDROGENASE 1-RELATED"/>
    <property type="match status" value="1"/>
</dbReference>
<dbReference type="STRING" id="1220924.W2S8N0"/>
<dbReference type="InterPro" id="IPR036291">
    <property type="entry name" value="NAD(P)-bd_dom_sf"/>
</dbReference>
<dbReference type="RefSeq" id="XP_008712851.1">
    <property type="nucleotide sequence ID" value="XM_008714629.1"/>
</dbReference>
<keyword evidence="4" id="KW-0862">Zinc</keyword>
<dbReference type="InterPro" id="IPR013154">
    <property type="entry name" value="ADH-like_N"/>
</dbReference>
<dbReference type="GeneID" id="19977296"/>
<dbReference type="Gene3D" id="3.90.180.10">
    <property type="entry name" value="Medium-chain alcohol dehydrogenases, catalytic domain"/>
    <property type="match status" value="1"/>
</dbReference>
<evidence type="ECO:0000256" key="2">
    <source>
        <dbReference type="ARBA" id="ARBA00008072"/>
    </source>
</evidence>
<organism evidence="8 9">
    <name type="scientific">Cyphellophora europaea (strain CBS 101466)</name>
    <name type="common">Phialophora europaea</name>
    <dbReference type="NCBI Taxonomy" id="1220924"/>
    <lineage>
        <taxon>Eukaryota</taxon>
        <taxon>Fungi</taxon>
        <taxon>Dikarya</taxon>
        <taxon>Ascomycota</taxon>
        <taxon>Pezizomycotina</taxon>
        <taxon>Eurotiomycetes</taxon>
        <taxon>Chaetothyriomycetidae</taxon>
        <taxon>Chaetothyriales</taxon>
        <taxon>Cyphellophoraceae</taxon>
        <taxon>Cyphellophora</taxon>
    </lineage>
</organism>
<dbReference type="GO" id="GO:0046872">
    <property type="term" value="F:metal ion binding"/>
    <property type="evidence" value="ECO:0007669"/>
    <property type="project" value="UniProtKB-KW"/>
</dbReference>
<dbReference type="SUPFAM" id="SSF50129">
    <property type="entry name" value="GroES-like"/>
    <property type="match status" value="1"/>
</dbReference>
<protein>
    <recommendedName>
        <fullName evidence="7">Enoyl reductase (ER) domain-containing protein</fullName>
    </recommendedName>
</protein>
<dbReference type="SMART" id="SM00829">
    <property type="entry name" value="PKS_ER"/>
    <property type="match status" value="1"/>
</dbReference>
<dbReference type="eggNOG" id="KOG0023">
    <property type="taxonomic scope" value="Eukaryota"/>
</dbReference>
<keyword evidence="3" id="KW-0479">Metal-binding</keyword>
<dbReference type="PANTHER" id="PTHR42940:SF7">
    <property type="entry name" value="ALCOHOL DEHYDROGENASE-LIKE N-TERMINAL DOMAIN-CONTAINING PROTEIN"/>
    <property type="match status" value="1"/>
</dbReference>
<dbReference type="EMBL" id="KB822713">
    <property type="protein sequence ID" value="ETN45081.1"/>
    <property type="molecule type" value="Genomic_DNA"/>
</dbReference>
<evidence type="ECO:0000313" key="9">
    <source>
        <dbReference type="Proteomes" id="UP000030752"/>
    </source>
</evidence>
<dbReference type="CDD" id="cd08296">
    <property type="entry name" value="CAD_like"/>
    <property type="match status" value="1"/>
</dbReference>
<keyword evidence="6" id="KW-0520">NAD</keyword>
<dbReference type="HOGENOM" id="CLU_026673_20_1_1"/>
<dbReference type="Pfam" id="PF00107">
    <property type="entry name" value="ADH_zinc_N"/>
    <property type="match status" value="1"/>
</dbReference>
<name>W2S8N0_CYPE1</name>
<gene>
    <name evidence="8" type="ORF">HMPREF1541_09957</name>
</gene>
<dbReference type="GO" id="GO:0004022">
    <property type="term" value="F:alcohol dehydrogenase (NAD+) activity"/>
    <property type="evidence" value="ECO:0007669"/>
    <property type="project" value="TreeGrafter"/>
</dbReference>
<accession>W2S8N0</accession>
<proteinExistence type="inferred from homology"/>
<dbReference type="InterPro" id="IPR011032">
    <property type="entry name" value="GroES-like_sf"/>
</dbReference>
<dbReference type="OrthoDB" id="1560166at2759"/>
<evidence type="ECO:0000256" key="3">
    <source>
        <dbReference type="ARBA" id="ARBA00022723"/>
    </source>
</evidence>
<reference evidence="8 9" key="1">
    <citation type="submission" date="2013-03" db="EMBL/GenBank/DDBJ databases">
        <title>The Genome Sequence of Phialophora europaea CBS 101466.</title>
        <authorList>
            <consortium name="The Broad Institute Genomics Platform"/>
            <person name="Cuomo C."/>
            <person name="de Hoog S."/>
            <person name="Gorbushina A."/>
            <person name="Walker B."/>
            <person name="Young S.K."/>
            <person name="Zeng Q."/>
            <person name="Gargeya S."/>
            <person name="Fitzgerald M."/>
            <person name="Haas B."/>
            <person name="Abouelleil A."/>
            <person name="Allen A.W."/>
            <person name="Alvarado L."/>
            <person name="Arachchi H.M."/>
            <person name="Berlin A.M."/>
            <person name="Chapman S.B."/>
            <person name="Gainer-Dewar J."/>
            <person name="Goldberg J."/>
            <person name="Griggs A."/>
            <person name="Gujja S."/>
            <person name="Hansen M."/>
            <person name="Howarth C."/>
            <person name="Imamovic A."/>
            <person name="Ireland A."/>
            <person name="Larimer J."/>
            <person name="McCowan C."/>
            <person name="Murphy C."/>
            <person name="Pearson M."/>
            <person name="Poon T.W."/>
            <person name="Priest M."/>
            <person name="Roberts A."/>
            <person name="Saif S."/>
            <person name="Shea T."/>
            <person name="Sisk P."/>
            <person name="Sykes S."/>
            <person name="Wortman J."/>
            <person name="Nusbaum C."/>
            <person name="Birren B."/>
        </authorList>
    </citation>
    <scope>NUCLEOTIDE SEQUENCE [LARGE SCALE GENOMIC DNA]</scope>
    <source>
        <strain evidence="8 9">CBS 101466</strain>
    </source>
</reference>
<dbReference type="AlphaFoldDB" id="W2S8N0"/>
<dbReference type="Pfam" id="PF08240">
    <property type="entry name" value="ADH_N"/>
    <property type="match status" value="1"/>
</dbReference>
<dbReference type="InterPro" id="IPR013149">
    <property type="entry name" value="ADH-like_C"/>
</dbReference>
<comment type="cofactor">
    <cofactor evidence="1">
        <name>Zn(2+)</name>
        <dbReference type="ChEBI" id="CHEBI:29105"/>
    </cofactor>
</comment>
<sequence length="340" mass="36158">MGPSLPKEFKVAVFKENGKPLVFEQRPLEQPKDGHILAKVLACGVCHSDAAVQVGAFGNSFPIVPGHEVVGEVVAVPESEKRWKIGDRVGGAWHGGHCGNCKACRRGLFQMCETETINGVMRDGGYAEYIDLRTEAVVKLDKEIDPAEYAPLLCAGVTVFNSLRQQGVTSGDLVAVSGLGGLGHLAIQYASKMGYRTVAISSSADKKKFASELGAHEYIDTSQGSAGEQLKAMGGASAILFTAPAEKLIPDLLQGLGPLGKLIVLAAAGPVEINTALMIHYGNSITAWPSGHAQDSEEAISFAETHGVKCMIEKFKFEQANEALEHMNSGKVRFRGVLVL</sequence>
<evidence type="ECO:0000256" key="5">
    <source>
        <dbReference type="ARBA" id="ARBA00023002"/>
    </source>
</evidence>
<dbReference type="VEuPathDB" id="FungiDB:HMPREF1541_09957"/>
<dbReference type="FunFam" id="3.40.50.720:FF:000039">
    <property type="entry name" value="Alcohol dehydrogenase AdhP"/>
    <property type="match status" value="1"/>
</dbReference>